<gene>
    <name evidence="1" type="ORF">SAMN05421647_103447</name>
</gene>
<evidence type="ECO:0000313" key="1">
    <source>
        <dbReference type="EMBL" id="SIQ30652.1"/>
    </source>
</evidence>
<dbReference type="AlphaFoldDB" id="A0A1N6RPJ6"/>
<organism evidence="1 2">
    <name type="scientific">Marinobacterium stanieri</name>
    <dbReference type="NCBI Taxonomy" id="49186"/>
    <lineage>
        <taxon>Bacteria</taxon>
        <taxon>Pseudomonadati</taxon>
        <taxon>Pseudomonadota</taxon>
        <taxon>Gammaproteobacteria</taxon>
        <taxon>Oceanospirillales</taxon>
        <taxon>Oceanospirillaceae</taxon>
        <taxon>Marinobacterium</taxon>
    </lineage>
</organism>
<proteinExistence type="predicted"/>
<keyword evidence="2" id="KW-1185">Reference proteome</keyword>
<dbReference type="RefSeq" id="WP_076462571.1">
    <property type="nucleotide sequence ID" value="NZ_FTMN01000003.1"/>
</dbReference>
<accession>A0A1N6RPJ6</accession>
<sequence length="103" mass="12113">MQQIDMERVRRESMRWLILLTLNNARPIGAYENLVLSVVRSEYPDATPLELRKEIDYLGDRKMVEIDKKPDGRWHCDLTSLGTDIAEYTVECRAGIARPEKYW</sequence>
<name>A0A1N6RPJ6_9GAMM</name>
<dbReference type="Proteomes" id="UP000186895">
    <property type="component" value="Unassembled WGS sequence"/>
</dbReference>
<dbReference type="EMBL" id="FTMN01000003">
    <property type="protein sequence ID" value="SIQ30652.1"/>
    <property type="molecule type" value="Genomic_DNA"/>
</dbReference>
<evidence type="ECO:0008006" key="3">
    <source>
        <dbReference type="Google" id="ProtNLM"/>
    </source>
</evidence>
<protein>
    <recommendedName>
        <fullName evidence="3">Phage protein</fullName>
    </recommendedName>
</protein>
<evidence type="ECO:0000313" key="2">
    <source>
        <dbReference type="Proteomes" id="UP000186895"/>
    </source>
</evidence>
<dbReference type="STRING" id="49186.SAMN05421647_103447"/>
<reference evidence="2" key="1">
    <citation type="submission" date="2017-01" db="EMBL/GenBank/DDBJ databases">
        <authorList>
            <person name="Varghese N."/>
            <person name="Submissions S."/>
        </authorList>
    </citation>
    <scope>NUCLEOTIDE SEQUENCE [LARGE SCALE GENOMIC DNA]</scope>
    <source>
        <strain evidence="2">DSM 7027</strain>
    </source>
</reference>